<feature type="non-terminal residue" evidence="2">
    <location>
        <position position="1"/>
    </location>
</feature>
<keyword evidence="3" id="KW-1185">Reference proteome</keyword>
<feature type="region of interest" description="Disordered" evidence="1">
    <location>
        <begin position="1"/>
        <end position="146"/>
    </location>
</feature>
<accession>A0A9W7A242</accession>
<feature type="non-terminal residue" evidence="2">
    <location>
        <position position="146"/>
    </location>
</feature>
<proteinExistence type="predicted"/>
<feature type="compositionally biased region" description="Basic and acidic residues" evidence="1">
    <location>
        <begin position="36"/>
        <end position="53"/>
    </location>
</feature>
<dbReference type="OrthoDB" id="10603655at2759"/>
<organism evidence="2 3">
    <name type="scientific">Triparma retinervis</name>
    <dbReference type="NCBI Taxonomy" id="2557542"/>
    <lineage>
        <taxon>Eukaryota</taxon>
        <taxon>Sar</taxon>
        <taxon>Stramenopiles</taxon>
        <taxon>Ochrophyta</taxon>
        <taxon>Bolidophyceae</taxon>
        <taxon>Parmales</taxon>
        <taxon>Triparmaceae</taxon>
        <taxon>Triparma</taxon>
    </lineage>
</organism>
<feature type="compositionally biased region" description="Basic and acidic residues" evidence="1">
    <location>
        <begin position="64"/>
        <end position="91"/>
    </location>
</feature>
<gene>
    <name evidence="2" type="ORF">TrRE_jg1031</name>
</gene>
<evidence type="ECO:0000313" key="3">
    <source>
        <dbReference type="Proteomes" id="UP001165082"/>
    </source>
</evidence>
<sequence length="146" mass="15697">TTGSDAQIGAQSNAGDATIRAEDATTPPRLSFGLLVERESHDSTEIAEDERPTRTSSEVDSGEGEGRRRLKENSERTKDLPSSREYAKRNESTSANAISEVARLSSSQENSQRHESTSANAAAEVAGLPSSQEKFKRRESTSANAV</sequence>
<dbReference type="Proteomes" id="UP001165082">
    <property type="component" value="Unassembled WGS sequence"/>
</dbReference>
<evidence type="ECO:0000313" key="2">
    <source>
        <dbReference type="EMBL" id="GMH60624.1"/>
    </source>
</evidence>
<protein>
    <submittedName>
        <fullName evidence="2">Uncharacterized protein</fullName>
    </submittedName>
</protein>
<reference evidence="2" key="1">
    <citation type="submission" date="2022-07" db="EMBL/GenBank/DDBJ databases">
        <title>Genome analysis of Parmales, a sister group of diatoms, reveals the evolutionary specialization of diatoms from phago-mixotrophs to photoautotrophs.</title>
        <authorList>
            <person name="Ban H."/>
            <person name="Sato S."/>
            <person name="Yoshikawa S."/>
            <person name="Kazumasa Y."/>
            <person name="Nakamura Y."/>
            <person name="Ichinomiya M."/>
            <person name="Saitoh K."/>
            <person name="Sato N."/>
            <person name="Blanc-Mathieu R."/>
            <person name="Endo H."/>
            <person name="Kuwata A."/>
            <person name="Ogata H."/>
        </authorList>
    </citation>
    <scope>NUCLEOTIDE SEQUENCE</scope>
</reference>
<dbReference type="EMBL" id="BRXZ01006438">
    <property type="protein sequence ID" value="GMH60624.1"/>
    <property type="molecule type" value="Genomic_DNA"/>
</dbReference>
<feature type="compositionally biased region" description="Polar residues" evidence="1">
    <location>
        <begin position="1"/>
        <end position="15"/>
    </location>
</feature>
<evidence type="ECO:0000256" key="1">
    <source>
        <dbReference type="SAM" id="MobiDB-lite"/>
    </source>
</evidence>
<dbReference type="AlphaFoldDB" id="A0A9W7A242"/>
<comment type="caution">
    <text evidence="2">The sequence shown here is derived from an EMBL/GenBank/DDBJ whole genome shotgun (WGS) entry which is preliminary data.</text>
</comment>
<name>A0A9W7A242_9STRA</name>